<evidence type="ECO:0000313" key="3">
    <source>
        <dbReference type="Proteomes" id="UP000785679"/>
    </source>
</evidence>
<sequence>MLTPLAGPLKLLKVYVKTGSAIAGDILVAVKAVIGNVQEADYPIKQDQLLVTWVEDKVVQSFGIQQSDAYQFSNYVEAIFEIVGNEEVRSVTVKGIDVQSNAVPVKEKLFTVSDTKGQANQSTVWQLQIGLYIIALIFNILVGKTMLAVYQIEVEVPHIKNLFAADMAP</sequence>
<keyword evidence="1" id="KW-1133">Transmembrane helix</keyword>
<keyword evidence="1" id="KW-0472">Membrane</keyword>
<protein>
    <submittedName>
        <fullName evidence="2">Uncharacterized protein</fullName>
    </submittedName>
</protein>
<evidence type="ECO:0000313" key="2">
    <source>
        <dbReference type="EMBL" id="TNV86256.1"/>
    </source>
</evidence>
<feature type="transmembrane region" description="Helical" evidence="1">
    <location>
        <begin position="129"/>
        <end position="150"/>
    </location>
</feature>
<gene>
    <name evidence="2" type="ORF">FGO68_gene15286</name>
</gene>
<proteinExistence type="predicted"/>
<reference evidence="2" key="1">
    <citation type="submission" date="2019-06" db="EMBL/GenBank/DDBJ databases">
        <authorList>
            <person name="Zheng W."/>
        </authorList>
    </citation>
    <scope>NUCLEOTIDE SEQUENCE</scope>
    <source>
        <strain evidence="2">QDHG01</strain>
    </source>
</reference>
<name>A0A8J8T9C3_HALGN</name>
<comment type="caution">
    <text evidence="2">The sequence shown here is derived from an EMBL/GenBank/DDBJ whole genome shotgun (WGS) entry which is preliminary data.</text>
</comment>
<dbReference type="Proteomes" id="UP000785679">
    <property type="component" value="Unassembled WGS sequence"/>
</dbReference>
<accession>A0A8J8T9C3</accession>
<evidence type="ECO:0000256" key="1">
    <source>
        <dbReference type="SAM" id="Phobius"/>
    </source>
</evidence>
<keyword evidence="3" id="KW-1185">Reference proteome</keyword>
<dbReference type="EMBL" id="RRYP01001203">
    <property type="protein sequence ID" value="TNV86256.1"/>
    <property type="molecule type" value="Genomic_DNA"/>
</dbReference>
<keyword evidence="1" id="KW-0812">Transmembrane</keyword>
<organism evidence="2 3">
    <name type="scientific">Halteria grandinella</name>
    <dbReference type="NCBI Taxonomy" id="5974"/>
    <lineage>
        <taxon>Eukaryota</taxon>
        <taxon>Sar</taxon>
        <taxon>Alveolata</taxon>
        <taxon>Ciliophora</taxon>
        <taxon>Intramacronucleata</taxon>
        <taxon>Spirotrichea</taxon>
        <taxon>Stichotrichia</taxon>
        <taxon>Sporadotrichida</taxon>
        <taxon>Halteriidae</taxon>
        <taxon>Halteria</taxon>
    </lineage>
</organism>
<dbReference type="AlphaFoldDB" id="A0A8J8T9C3"/>